<evidence type="ECO:0000313" key="1">
    <source>
        <dbReference type="EMBL" id="ABM78012.1"/>
    </source>
</evidence>
<dbReference type="EMBL" id="CP000554">
    <property type="protein sequence ID" value="ABM78012.1"/>
    <property type="molecule type" value="Genomic_DNA"/>
</dbReference>
<organism evidence="1 2">
    <name type="scientific">Prochlorococcus marinus (strain MIT 9303)</name>
    <dbReference type="NCBI Taxonomy" id="59922"/>
    <lineage>
        <taxon>Bacteria</taxon>
        <taxon>Bacillati</taxon>
        <taxon>Cyanobacteriota</taxon>
        <taxon>Cyanophyceae</taxon>
        <taxon>Synechococcales</taxon>
        <taxon>Prochlorococcaceae</taxon>
        <taxon>Prochlorococcus</taxon>
    </lineage>
</organism>
<dbReference type="HOGENOM" id="CLU_119055_0_0_3"/>
<dbReference type="Proteomes" id="UP000002274">
    <property type="component" value="Chromosome"/>
</dbReference>
<gene>
    <name evidence="1" type="ordered locus">P9303_12651</name>
</gene>
<sequence>MINITTTHDTAHQPISHSQRSWVDRWDTQHFHFSPHTLATMNRSLSILSALTLSSAALLSVQPQEVNAMTIAFDCFERSTEKLVARSAVDMTSMAISCLPVPGTTLTEDSGIDSEDDDIIVDNTGTGEDFDQDADSDIDIADEDIGNEDVGNEDIAYEDEDVYEDETNPEASTGSQIGEALGKHIGKLLAEGIKDVFR</sequence>
<evidence type="ECO:0000313" key="2">
    <source>
        <dbReference type="Proteomes" id="UP000002274"/>
    </source>
</evidence>
<protein>
    <submittedName>
        <fullName evidence="1">Uncharacterized protein</fullName>
    </submittedName>
</protein>
<accession>A2C952</accession>
<dbReference type="STRING" id="59922.P9303_12651"/>
<proteinExistence type="predicted"/>
<name>A2C952_PROM3</name>
<dbReference type="KEGG" id="pmf:P9303_12651"/>
<reference evidence="1 2" key="1">
    <citation type="journal article" date="2007" name="PLoS Genet.">
        <title>Patterns and implications of gene gain and loss in the evolution of Prochlorococcus.</title>
        <authorList>
            <person name="Kettler G.C."/>
            <person name="Martiny A.C."/>
            <person name="Huang K."/>
            <person name="Zucker J."/>
            <person name="Coleman M.L."/>
            <person name="Rodrigue S."/>
            <person name="Chen F."/>
            <person name="Lapidus A."/>
            <person name="Ferriera S."/>
            <person name="Johnson J."/>
            <person name="Steglich C."/>
            <person name="Church G.M."/>
            <person name="Richardson P."/>
            <person name="Chisholm S.W."/>
        </authorList>
    </citation>
    <scope>NUCLEOTIDE SEQUENCE [LARGE SCALE GENOMIC DNA]</scope>
    <source>
        <strain evidence="1 2">MIT 9303</strain>
    </source>
</reference>
<dbReference type="AlphaFoldDB" id="A2C952"/>